<proteinExistence type="predicted"/>
<evidence type="ECO:0000256" key="1">
    <source>
        <dbReference type="SAM" id="MobiDB-lite"/>
    </source>
</evidence>
<evidence type="ECO:0000313" key="2">
    <source>
        <dbReference type="EMBL" id="KAF7720548.1"/>
    </source>
</evidence>
<dbReference type="EMBL" id="JABAYA010000571">
    <property type="protein sequence ID" value="KAF7720548.1"/>
    <property type="molecule type" value="Genomic_DNA"/>
</dbReference>
<accession>A0A8H7BD37</accession>
<dbReference type="OrthoDB" id="2286148at2759"/>
<feature type="region of interest" description="Disordered" evidence="1">
    <location>
        <begin position="221"/>
        <end position="294"/>
    </location>
</feature>
<keyword evidence="3" id="KW-1185">Reference proteome</keyword>
<evidence type="ECO:0000313" key="3">
    <source>
        <dbReference type="Proteomes" id="UP000605846"/>
    </source>
</evidence>
<protein>
    <submittedName>
        <fullName evidence="2">Uncharacterized protein</fullName>
    </submittedName>
</protein>
<dbReference type="Proteomes" id="UP000605846">
    <property type="component" value="Unassembled WGS sequence"/>
</dbReference>
<reference evidence="2" key="1">
    <citation type="submission" date="2020-01" db="EMBL/GenBank/DDBJ databases">
        <title>Genome Sequencing of Three Apophysomyces-Like Fungal Strains Confirms a Novel Fungal Genus in the Mucoromycota with divergent Burkholderia-like Endosymbiotic Bacteria.</title>
        <authorList>
            <person name="Stajich J.E."/>
            <person name="Macias A.M."/>
            <person name="Carter-House D."/>
            <person name="Lovett B."/>
            <person name="Kasson L.R."/>
            <person name="Berry K."/>
            <person name="Grigoriev I."/>
            <person name="Chang Y."/>
            <person name="Spatafora J."/>
            <person name="Kasson M.T."/>
        </authorList>
    </citation>
    <scope>NUCLEOTIDE SEQUENCE</scope>
    <source>
        <strain evidence="2">NRRL A-21654</strain>
    </source>
</reference>
<feature type="compositionally biased region" description="Polar residues" evidence="1">
    <location>
        <begin position="266"/>
        <end position="294"/>
    </location>
</feature>
<name>A0A8H7BD37_9FUNG</name>
<organism evidence="2 3">
    <name type="scientific">Apophysomyces ossiformis</name>
    <dbReference type="NCBI Taxonomy" id="679940"/>
    <lineage>
        <taxon>Eukaryota</taxon>
        <taxon>Fungi</taxon>
        <taxon>Fungi incertae sedis</taxon>
        <taxon>Mucoromycota</taxon>
        <taxon>Mucoromycotina</taxon>
        <taxon>Mucoromycetes</taxon>
        <taxon>Mucorales</taxon>
        <taxon>Mucorineae</taxon>
        <taxon>Mucoraceae</taxon>
        <taxon>Apophysomyces</taxon>
    </lineage>
</organism>
<gene>
    <name evidence="2" type="ORF">EC973_007592</name>
</gene>
<sequence>MDLPSSQDATTAQLQELVQQVARQQAVIEQLLASSEAAQSVPEGTYHNLATRPHYEWQADPALRDLMPTLDRAIFAQTLSDEERKMIIDRYPPLSGLKYSPPATLPQAERHFSRGQKLEDQSLRALQYATSAILRPLDVLGHVLFPLLPVEHRARVFAILNDARTLTLHVAGQANTARNSIALRAVNPSYSLQLDDKDYTMNLECFKDTVSTNAAFQKTIKDARPARPGKSSSFFRGVPPLGGGGQPDFTSTPRRMGPPSNKRKGANQSARPQSSQTRSNNPFRNNLANGTDSQ</sequence>
<comment type="caution">
    <text evidence="2">The sequence shown here is derived from an EMBL/GenBank/DDBJ whole genome shotgun (WGS) entry which is preliminary data.</text>
</comment>
<dbReference type="AlphaFoldDB" id="A0A8H7BD37"/>